<feature type="compositionally biased region" description="Basic residues" evidence="1">
    <location>
        <begin position="1"/>
        <end position="14"/>
    </location>
</feature>
<evidence type="ECO:0000256" key="1">
    <source>
        <dbReference type="SAM" id="MobiDB-lite"/>
    </source>
</evidence>
<evidence type="ECO:0008006" key="3">
    <source>
        <dbReference type="Google" id="ProtNLM"/>
    </source>
</evidence>
<gene>
    <name evidence="2" type="ORF">METZ01_LOCUS166991</name>
</gene>
<name>A0A382BLS6_9ZZZZ</name>
<dbReference type="AlphaFoldDB" id="A0A382BLS6"/>
<organism evidence="2">
    <name type="scientific">marine metagenome</name>
    <dbReference type="NCBI Taxonomy" id="408172"/>
    <lineage>
        <taxon>unclassified sequences</taxon>
        <taxon>metagenomes</taxon>
        <taxon>ecological metagenomes</taxon>
    </lineage>
</organism>
<sequence>MKKKERKKDVKRRLYNLNTEGSPEKPNKPPLNENSLPDLDSKIIQGNNIIMRYTRTAILPNFIPVPFIDIPINSTIHIVMLRDIASLFNKTFSTQQVKIITTSIINTMGTHFIISGTVNHILKYIPLVGGVASVFAAPSISVGSTYAIGKVFLMHFSEGGSIINFDIKDFDDYFLEMFKEGKTLFSLKHT</sequence>
<feature type="region of interest" description="Disordered" evidence="1">
    <location>
        <begin position="1"/>
        <end position="38"/>
    </location>
</feature>
<accession>A0A382BLS6</accession>
<evidence type="ECO:0000313" key="2">
    <source>
        <dbReference type="EMBL" id="SVB14137.1"/>
    </source>
</evidence>
<protein>
    <recommendedName>
        <fullName evidence="3">DUF697 domain-containing protein</fullName>
    </recommendedName>
</protein>
<dbReference type="EMBL" id="UINC01030179">
    <property type="protein sequence ID" value="SVB14137.1"/>
    <property type="molecule type" value="Genomic_DNA"/>
</dbReference>
<reference evidence="2" key="1">
    <citation type="submission" date="2018-05" db="EMBL/GenBank/DDBJ databases">
        <authorList>
            <person name="Lanie J.A."/>
            <person name="Ng W.-L."/>
            <person name="Kazmierczak K.M."/>
            <person name="Andrzejewski T.M."/>
            <person name="Davidsen T.M."/>
            <person name="Wayne K.J."/>
            <person name="Tettelin H."/>
            <person name="Glass J.I."/>
            <person name="Rusch D."/>
            <person name="Podicherti R."/>
            <person name="Tsui H.-C.T."/>
            <person name="Winkler M.E."/>
        </authorList>
    </citation>
    <scope>NUCLEOTIDE SEQUENCE</scope>
</reference>
<proteinExistence type="predicted"/>